<keyword evidence="2" id="KW-1185">Reference proteome</keyword>
<dbReference type="AlphaFoldDB" id="A0A8H3F3K0"/>
<organism evidence="1 2">
    <name type="scientific">Imshaugia aleurites</name>
    <dbReference type="NCBI Taxonomy" id="172621"/>
    <lineage>
        <taxon>Eukaryota</taxon>
        <taxon>Fungi</taxon>
        <taxon>Dikarya</taxon>
        <taxon>Ascomycota</taxon>
        <taxon>Pezizomycotina</taxon>
        <taxon>Lecanoromycetes</taxon>
        <taxon>OSLEUM clade</taxon>
        <taxon>Lecanoromycetidae</taxon>
        <taxon>Lecanorales</taxon>
        <taxon>Lecanorineae</taxon>
        <taxon>Parmeliaceae</taxon>
        <taxon>Imshaugia</taxon>
    </lineage>
</organism>
<reference evidence="1" key="1">
    <citation type="submission" date="2021-03" db="EMBL/GenBank/DDBJ databases">
        <authorList>
            <person name="Tagirdzhanova G."/>
        </authorList>
    </citation>
    <scope>NUCLEOTIDE SEQUENCE</scope>
</reference>
<evidence type="ECO:0000313" key="2">
    <source>
        <dbReference type="Proteomes" id="UP000664534"/>
    </source>
</evidence>
<dbReference type="OrthoDB" id="2013972at2759"/>
<dbReference type="EMBL" id="CAJPDT010000021">
    <property type="protein sequence ID" value="CAF9918671.1"/>
    <property type="molecule type" value="Genomic_DNA"/>
</dbReference>
<gene>
    <name evidence="1" type="ORF">IMSHALPRED_004372</name>
</gene>
<proteinExistence type="predicted"/>
<dbReference type="Proteomes" id="UP000664534">
    <property type="component" value="Unassembled WGS sequence"/>
</dbReference>
<protein>
    <submittedName>
        <fullName evidence="1">Uncharacterized protein</fullName>
    </submittedName>
</protein>
<comment type="caution">
    <text evidence="1">The sequence shown here is derived from an EMBL/GenBank/DDBJ whole genome shotgun (WGS) entry which is preliminary data.</text>
</comment>
<sequence length="83" mass="9638">MSWKRRAFERSVDRTEVYVDYDDPAQVYHWLITRNPYLVRHKAGLGIVQLEDLKQAMMRHLDRLYGSGGGRMVATTIVASGRK</sequence>
<name>A0A8H3F3K0_9LECA</name>
<evidence type="ECO:0000313" key="1">
    <source>
        <dbReference type="EMBL" id="CAF9918671.1"/>
    </source>
</evidence>
<accession>A0A8H3F3K0</accession>